<gene>
    <name evidence="1" type="ORF">AFM18_19755</name>
</gene>
<protein>
    <recommendedName>
        <fullName evidence="3">Alpha/beta hydrolase</fullName>
    </recommendedName>
</protein>
<evidence type="ECO:0000313" key="1">
    <source>
        <dbReference type="EMBL" id="KNE25950.1"/>
    </source>
</evidence>
<dbReference type="EMBL" id="LGVG01000028">
    <property type="protein sequence ID" value="KNE25950.1"/>
    <property type="molecule type" value="Genomic_DNA"/>
</dbReference>
<organism evidence="1 2">
    <name type="scientific">Achromobacter spanius</name>
    <dbReference type="NCBI Taxonomy" id="217203"/>
    <lineage>
        <taxon>Bacteria</taxon>
        <taxon>Pseudomonadati</taxon>
        <taxon>Pseudomonadota</taxon>
        <taxon>Betaproteobacteria</taxon>
        <taxon>Burkholderiales</taxon>
        <taxon>Alcaligenaceae</taxon>
        <taxon>Achromobacter</taxon>
    </lineage>
</organism>
<reference evidence="1 2" key="1">
    <citation type="submission" date="2015-07" db="EMBL/GenBank/DDBJ databases">
        <title>Draft genome of Achromobacter spanius.</title>
        <authorList>
            <person name="Wang X."/>
        </authorList>
    </citation>
    <scope>NUCLEOTIDE SEQUENCE [LARGE SCALE GENOMIC DNA]</scope>
    <source>
        <strain evidence="1 2">CGMCC9173</strain>
    </source>
</reference>
<dbReference type="RefSeq" id="WP_050448587.1">
    <property type="nucleotide sequence ID" value="NZ_JAOEJJ010000017.1"/>
</dbReference>
<evidence type="ECO:0000313" key="2">
    <source>
        <dbReference type="Proteomes" id="UP000037511"/>
    </source>
</evidence>
<comment type="caution">
    <text evidence="1">The sequence shown here is derived from an EMBL/GenBank/DDBJ whole genome shotgun (WGS) entry which is preliminary data.</text>
</comment>
<evidence type="ECO:0008006" key="3">
    <source>
        <dbReference type="Google" id="ProtNLM"/>
    </source>
</evidence>
<dbReference type="AlphaFoldDB" id="A0AAW3I1Y5"/>
<dbReference type="Proteomes" id="UP000037511">
    <property type="component" value="Unassembled WGS sequence"/>
</dbReference>
<proteinExistence type="predicted"/>
<dbReference type="InterPro" id="IPR029058">
    <property type="entry name" value="AB_hydrolase_fold"/>
</dbReference>
<sequence>MRTQHQIRCGRATLFAEAEGSGDPVVFLHAAILQSPYGGASLDDLPTYDRLNEIRKPALVMWGDRDFPHIQARSRQVVTMLAKGTGQALPGTAHLPSLDRPVELTAEILAFINRIANQA</sequence>
<name>A0AAW3I1Y5_9BURK</name>
<accession>A0AAW3I1Y5</accession>
<dbReference type="SUPFAM" id="SSF53474">
    <property type="entry name" value="alpha/beta-Hydrolases"/>
    <property type="match status" value="1"/>
</dbReference>
<dbReference type="Gene3D" id="3.40.50.1820">
    <property type="entry name" value="alpha/beta hydrolase"/>
    <property type="match status" value="1"/>
</dbReference>